<dbReference type="SUPFAM" id="SSF48452">
    <property type="entry name" value="TPR-like"/>
    <property type="match status" value="2"/>
</dbReference>
<accession>A0AA37DGN7</accession>
<comment type="caution">
    <text evidence="2">The sequence shown here is derived from an EMBL/GenBank/DDBJ whole genome shotgun (WGS) entry which is preliminary data.</text>
</comment>
<dbReference type="EMBL" id="AGEL01000006">
    <property type="protein sequence ID" value="EHO17353.1"/>
    <property type="molecule type" value="Genomic_DNA"/>
</dbReference>
<dbReference type="InterPro" id="IPR005158">
    <property type="entry name" value="BTAD"/>
</dbReference>
<dbReference type="GO" id="GO:0006355">
    <property type="term" value="P:regulation of DNA-templated transcription"/>
    <property type="evidence" value="ECO:0007669"/>
    <property type="project" value="InterPro"/>
</dbReference>
<dbReference type="AlphaFoldDB" id="A0AA37DGN7"/>
<organism evidence="2 3">
    <name type="scientific">Stomatobaculum longum</name>
    <dbReference type="NCBI Taxonomy" id="796942"/>
    <lineage>
        <taxon>Bacteria</taxon>
        <taxon>Bacillati</taxon>
        <taxon>Bacillota</taxon>
        <taxon>Clostridia</taxon>
        <taxon>Lachnospirales</taxon>
        <taxon>Lachnospiraceae</taxon>
        <taxon>Stomatobaculum</taxon>
    </lineage>
</organism>
<reference evidence="2 3" key="1">
    <citation type="submission" date="2011-10" db="EMBL/GenBank/DDBJ databases">
        <title>The Genome Sequence of Lachnospiraceae bacterium ACC2.</title>
        <authorList>
            <consortium name="The Broad Institute Genome Sequencing Platform"/>
            <person name="Earl A."/>
            <person name="Ward D."/>
            <person name="Feldgarden M."/>
            <person name="Gevers D."/>
            <person name="Sizova M."/>
            <person name="Hazen A."/>
            <person name="Epstein S."/>
            <person name="Young S.K."/>
            <person name="Zeng Q."/>
            <person name="Gargeya S."/>
            <person name="Fitzgerald M."/>
            <person name="Haas B."/>
            <person name="Abouelleil A."/>
            <person name="Alvarado L."/>
            <person name="Arachchi H.M."/>
            <person name="Berlin A."/>
            <person name="Brown A."/>
            <person name="Chapman S.B."/>
            <person name="Chen Z."/>
            <person name="Dunbar C."/>
            <person name="Freedman E."/>
            <person name="Gearin G."/>
            <person name="Goldberg J."/>
            <person name="Griggs A."/>
            <person name="Gujja S."/>
            <person name="Heiman D."/>
            <person name="Howarth C."/>
            <person name="Larson L."/>
            <person name="Lui A."/>
            <person name="MacDonald P.J.P."/>
            <person name="Montmayeur A."/>
            <person name="Murphy C."/>
            <person name="Neiman D."/>
            <person name="Pearson M."/>
            <person name="Priest M."/>
            <person name="Roberts A."/>
            <person name="Saif S."/>
            <person name="Shea T."/>
            <person name="Shenoy N."/>
            <person name="Sisk P."/>
            <person name="Stolte C."/>
            <person name="Sykes S."/>
            <person name="Wortman J."/>
            <person name="Nusbaum C."/>
            <person name="Birren B."/>
        </authorList>
    </citation>
    <scope>NUCLEOTIDE SEQUENCE [LARGE SCALE GENOMIC DNA]</scope>
    <source>
        <strain evidence="2 3">ACC2</strain>
    </source>
</reference>
<dbReference type="InterPro" id="IPR027417">
    <property type="entry name" value="P-loop_NTPase"/>
</dbReference>
<dbReference type="GeneID" id="86940715"/>
<dbReference type="SUPFAM" id="SSF52540">
    <property type="entry name" value="P-loop containing nucleoside triphosphate hydrolases"/>
    <property type="match status" value="1"/>
</dbReference>
<proteinExistence type="predicted"/>
<sequence length="954" mass="108783">METIEIRFLGNPEIRRNGTRVSFPYRKAEAFFYYLAYRQRASREELIHLLWGDEEESTGRKKLRDAVYQVRRQLGSEVLTSQGNAELALSAEVRLSTDLSRCDAPFLEHFFVKNCYEFEEWAEGVRSERQRQDSAVARQQYEAAYQKEDVAGMQRAAKVLLAEDPFNEDLYLELMQRYAACGQHHMALRLYRDMERLFREELETAPSREATQLFQQIFTMKEQLPPVEEKSGGPGHIGREKELLEISGFLQAGSTKSVALIEGEEGCGKTGFLDACRKLAEGNGLLALHAICYRQGAEFFLSPFGDIFEELRQLAAEGKLGDISEEETALTIAELAGGVEEEGSGYLRYQAVEQRLLGLLQTLCRRKRVLITIDEIQWMDEVSYRLLLKLLQSLDAAQLRLLCTYQGQEEAKVVRELERPVREDRVRFLALKPFSRAESDRIVLRVFPEFREAPERLAALYEMTEGNAFFLQEMIALIREKGFVLRKTPKIDRLIAARLSGLTGAEREVLSCMAIFPEKINMEELEYLLPHMNRLELLGYLESLEGNRLIQELTVGFEVCYKFVHRVFREYLYEQQSAGRTRLYHRMLAEYYERTQGGRYAALPVIAHHWMRALCPVKAYGYQIRYLQEFYTILNENFPIVHSEITDLGGQFGALAEAEKMLELAKEVIRLEDNSPEVSRMKMQMLYILGRHDIAAGHYDSGVAAIEQCMMAARRGADLDMLFSCYLQHIFHSIQTSNLEKAERYTALGLKESAEGHAEMHAAFQRLWGWCLLRRGRFEAANTALREARSAFEALEAEQAEKSPKYRASIAACLAYCGDIARMQGKLEAALAAYRDAATIGGVSGETNGMAQIYSGIGQLLYLLGRDVESGEYLTRAAGILTASGYRWGLERTEGYLALLAIRQRQTAAAADHLKKARYIAERIRNPETEELLREAEVALSRQEGTARTMRGKS</sequence>
<dbReference type="RefSeq" id="WP_009532785.1">
    <property type="nucleotide sequence ID" value="NZ_JH590862.1"/>
</dbReference>
<name>A0AA37DGN7_9FIRM</name>
<dbReference type="InterPro" id="IPR041664">
    <property type="entry name" value="AAA_16"/>
</dbReference>
<dbReference type="Pfam" id="PF03704">
    <property type="entry name" value="BTAD"/>
    <property type="match status" value="1"/>
</dbReference>
<gene>
    <name evidence="2" type="ORF">HMPREF9623_00952</name>
</gene>
<dbReference type="GO" id="GO:0003677">
    <property type="term" value="F:DNA binding"/>
    <property type="evidence" value="ECO:0007669"/>
    <property type="project" value="InterPro"/>
</dbReference>
<dbReference type="InterPro" id="IPR011990">
    <property type="entry name" value="TPR-like_helical_dom_sf"/>
</dbReference>
<evidence type="ECO:0000259" key="1">
    <source>
        <dbReference type="SMART" id="SM01043"/>
    </source>
</evidence>
<dbReference type="PANTHER" id="PTHR35807">
    <property type="entry name" value="TRANSCRIPTIONAL REGULATOR REDD-RELATED"/>
    <property type="match status" value="1"/>
</dbReference>
<dbReference type="Gene3D" id="1.25.40.10">
    <property type="entry name" value="Tetratricopeptide repeat domain"/>
    <property type="match status" value="2"/>
</dbReference>
<dbReference type="Pfam" id="PF13191">
    <property type="entry name" value="AAA_16"/>
    <property type="match status" value="1"/>
</dbReference>
<evidence type="ECO:0000313" key="3">
    <source>
        <dbReference type="Proteomes" id="UP000018466"/>
    </source>
</evidence>
<protein>
    <recommendedName>
        <fullName evidence="1">Bacterial transcriptional activator domain-containing protein</fullName>
    </recommendedName>
</protein>
<dbReference type="Proteomes" id="UP000018466">
    <property type="component" value="Unassembled WGS sequence"/>
</dbReference>
<keyword evidence="3" id="KW-1185">Reference proteome</keyword>
<dbReference type="InterPro" id="IPR051677">
    <property type="entry name" value="AfsR-DnrI-RedD_regulator"/>
</dbReference>
<dbReference type="Gene3D" id="3.40.50.300">
    <property type="entry name" value="P-loop containing nucleotide triphosphate hydrolases"/>
    <property type="match status" value="1"/>
</dbReference>
<dbReference type="SMART" id="SM01043">
    <property type="entry name" value="BTAD"/>
    <property type="match status" value="1"/>
</dbReference>
<dbReference type="SUPFAM" id="SSF46894">
    <property type="entry name" value="C-terminal effector domain of the bipartite response regulators"/>
    <property type="match status" value="1"/>
</dbReference>
<feature type="domain" description="Bacterial transcriptional activator" evidence="1">
    <location>
        <begin position="97"/>
        <end position="218"/>
    </location>
</feature>
<dbReference type="InterPro" id="IPR016032">
    <property type="entry name" value="Sig_transdc_resp-reg_C-effctor"/>
</dbReference>
<evidence type="ECO:0000313" key="2">
    <source>
        <dbReference type="EMBL" id="EHO17353.1"/>
    </source>
</evidence>